<evidence type="ECO:0000256" key="1">
    <source>
        <dbReference type="ARBA" id="ARBA00010641"/>
    </source>
</evidence>
<dbReference type="GO" id="GO:0016987">
    <property type="term" value="F:sigma factor activity"/>
    <property type="evidence" value="ECO:0007669"/>
    <property type="project" value="UniProtKB-KW"/>
</dbReference>
<dbReference type="GO" id="GO:0006352">
    <property type="term" value="P:DNA-templated transcription initiation"/>
    <property type="evidence" value="ECO:0007669"/>
    <property type="project" value="InterPro"/>
</dbReference>
<dbReference type="Pfam" id="PF04545">
    <property type="entry name" value="Sigma70_r4"/>
    <property type="match status" value="1"/>
</dbReference>
<dbReference type="InterPro" id="IPR014284">
    <property type="entry name" value="RNA_pol_sigma-70_dom"/>
</dbReference>
<protein>
    <submittedName>
        <fullName evidence="8">RNA polymerase sigma-70 factor, ECF subfamily</fullName>
    </submittedName>
</protein>
<dbReference type="EMBL" id="FNCS01000007">
    <property type="protein sequence ID" value="SDG75171.1"/>
    <property type="molecule type" value="Genomic_DNA"/>
</dbReference>
<evidence type="ECO:0000313" key="9">
    <source>
        <dbReference type="Proteomes" id="UP000199495"/>
    </source>
</evidence>
<dbReference type="InterPro" id="IPR007627">
    <property type="entry name" value="RNA_pol_sigma70_r2"/>
</dbReference>
<evidence type="ECO:0000259" key="6">
    <source>
        <dbReference type="Pfam" id="PF04542"/>
    </source>
</evidence>
<dbReference type="Gene3D" id="1.10.10.10">
    <property type="entry name" value="Winged helix-like DNA-binding domain superfamily/Winged helix DNA-binding domain"/>
    <property type="match status" value="1"/>
</dbReference>
<dbReference type="NCBIfam" id="TIGR02937">
    <property type="entry name" value="sigma70-ECF"/>
    <property type="match status" value="1"/>
</dbReference>
<feature type="domain" description="RNA polymerase sigma-70 region 4" evidence="7">
    <location>
        <begin position="175"/>
        <end position="223"/>
    </location>
</feature>
<sequence length="230" mass="25769">MTTTVSIDVASCKTLAPYVLRPPRDARPRAARKTVRKKEMAVEPNDKQALNITMSAHLTAVAERRDVAAFEELFRYYGPRVRAYMARLARDGQLAEELMQETMMAVWNKSAQYSPDKGNVSTWIFTIARNLRIDAYRKANRPGFDPNDPAFVPADTAPADQTLEGMEDAARLHEAMAQLPSEQLQLLKLSFFDEASHGTIAETLGIPLGTVKSRIRLAFAKLRSTLEDKQ</sequence>
<dbReference type="SUPFAM" id="SSF88946">
    <property type="entry name" value="Sigma2 domain of RNA polymerase sigma factors"/>
    <property type="match status" value="1"/>
</dbReference>
<evidence type="ECO:0000256" key="2">
    <source>
        <dbReference type="ARBA" id="ARBA00023015"/>
    </source>
</evidence>
<proteinExistence type="inferred from homology"/>
<feature type="domain" description="RNA polymerase sigma-70 region 2" evidence="6">
    <location>
        <begin position="73"/>
        <end position="141"/>
    </location>
</feature>
<evidence type="ECO:0000313" key="8">
    <source>
        <dbReference type="EMBL" id="SDG75171.1"/>
    </source>
</evidence>
<keyword evidence="2" id="KW-0805">Transcription regulation</keyword>
<dbReference type="Proteomes" id="UP000199495">
    <property type="component" value="Unassembled WGS sequence"/>
</dbReference>
<gene>
    <name evidence="8" type="ORF">SAMN04487974_107105</name>
</gene>
<keyword evidence="4" id="KW-0238">DNA-binding</keyword>
<reference evidence="8 9" key="1">
    <citation type="submission" date="2016-10" db="EMBL/GenBank/DDBJ databases">
        <authorList>
            <person name="de Groot N.N."/>
        </authorList>
    </citation>
    <scope>NUCLEOTIDE SEQUENCE [LARGE SCALE GENOMIC DNA]</scope>
    <source>
        <strain evidence="8 9">CGMCC 1.10267</strain>
    </source>
</reference>
<comment type="similarity">
    <text evidence="1">Belongs to the sigma-70 factor family. ECF subfamily.</text>
</comment>
<dbReference type="PANTHER" id="PTHR43133">
    <property type="entry name" value="RNA POLYMERASE ECF-TYPE SIGMA FACTO"/>
    <property type="match status" value="1"/>
</dbReference>
<evidence type="ECO:0000259" key="7">
    <source>
        <dbReference type="Pfam" id="PF04545"/>
    </source>
</evidence>
<dbReference type="PANTHER" id="PTHR43133:SF62">
    <property type="entry name" value="RNA POLYMERASE SIGMA FACTOR SIGZ"/>
    <property type="match status" value="1"/>
</dbReference>
<evidence type="ECO:0000256" key="5">
    <source>
        <dbReference type="ARBA" id="ARBA00023163"/>
    </source>
</evidence>
<evidence type="ECO:0000256" key="3">
    <source>
        <dbReference type="ARBA" id="ARBA00023082"/>
    </source>
</evidence>
<keyword evidence="9" id="KW-1185">Reference proteome</keyword>
<dbReference type="InterPro" id="IPR036388">
    <property type="entry name" value="WH-like_DNA-bd_sf"/>
</dbReference>
<name>A0A1G7WTB1_9HYPH</name>
<keyword evidence="5" id="KW-0804">Transcription</keyword>
<organism evidence="8 9">
    <name type="scientific">Pelagibacterium luteolum</name>
    <dbReference type="NCBI Taxonomy" id="440168"/>
    <lineage>
        <taxon>Bacteria</taxon>
        <taxon>Pseudomonadati</taxon>
        <taxon>Pseudomonadota</taxon>
        <taxon>Alphaproteobacteria</taxon>
        <taxon>Hyphomicrobiales</taxon>
        <taxon>Devosiaceae</taxon>
        <taxon>Pelagibacterium</taxon>
    </lineage>
</organism>
<dbReference type="Pfam" id="PF04542">
    <property type="entry name" value="Sigma70_r2"/>
    <property type="match status" value="1"/>
</dbReference>
<keyword evidence="3" id="KW-0731">Sigma factor</keyword>
<evidence type="ECO:0000256" key="4">
    <source>
        <dbReference type="ARBA" id="ARBA00023125"/>
    </source>
</evidence>
<dbReference type="STRING" id="440168.SAMN04487974_107105"/>
<dbReference type="InterPro" id="IPR013325">
    <property type="entry name" value="RNA_pol_sigma_r2"/>
</dbReference>
<dbReference type="InterPro" id="IPR007630">
    <property type="entry name" value="RNA_pol_sigma70_r4"/>
</dbReference>
<dbReference type="CDD" id="cd06171">
    <property type="entry name" value="Sigma70_r4"/>
    <property type="match status" value="1"/>
</dbReference>
<dbReference type="AlphaFoldDB" id="A0A1G7WTB1"/>
<dbReference type="GO" id="GO:0003677">
    <property type="term" value="F:DNA binding"/>
    <property type="evidence" value="ECO:0007669"/>
    <property type="project" value="UniProtKB-KW"/>
</dbReference>
<dbReference type="Gene3D" id="1.10.1740.10">
    <property type="match status" value="1"/>
</dbReference>
<accession>A0A1G7WTB1</accession>
<dbReference type="InterPro" id="IPR013324">
    <property type="entry name" value="RNA_pol_sigma_r3/r4-like"/>
</dbReference>
<dbReference type="InterPro" id="IPR039425">
    <property type="entry name" value="RNA_pol_sigma-70-like"/>
</dbReference>
<dbReference type="SUPFAM" id="SSF88659">
    <property type="entry name" value="Sigma3 and sigma4 domains of RNA polymerase sigma factors"/>
    <property type="match status" value="1"/>
</dbReference>